<dbReference type="Pfam" id="PF12883">
    <property type="entry name" value="DUF3828"/>
    <property type="match status" value="1"/>
</dbReference>
<evidence type="ECO:0000313" key="4">
    <source>
        <dbReference type="Proteomes" id="UP001596086"/>
    </source>
</evidence>
<feature type="signal peptide" evidence="1">
    <location>
        <begin position="1"/>
        <end position="32"/>
    </location>
</feature>
<dbReference type="EMBL" id="JBHSMZ010000009">
    <property type="protein sequence ID" value="MFC5549659.1"/>
    <property type="molecule type" value="Genomic_DNA"/>
</dbReference>
<evidence type="ECO:0000259" key="2">
    <source>
        <dbReference type="Pfam" id="PF12883"/>
    </source>
</evidence>
<organism evidence="3 4">
    <name type="scientific">Massilia aerilata</name>
    <dbReference type="NCBI Taxonomy" id="453817"/>
    <lineage>
        <taxon>Bacteria</taxon>
        <taxon>Pseudomonadati</taxon>
        <taxon>Pseudomonadota</taxon>
        <taxon>Betaproteobacteria</taxon>
        <taxon>Burkholderiales</taxon>
        <taxon>Oxalobacteraceae</taxon>
        <taxon>Telluria group</taxon>
        <taxon>Massilia</taxon>
    </lineage>
</organism>
<gene>
    <name evidence="3" type="ORF">ACFPO9_14170</name>
</gene>
<comment type="caution">
    <text evidence="3">The sequence shown here is derived from an EMBL/GenBank/DDBJ whole genome shotgun (WGS) entry which is preliminary data.</text>
</comment>
<dbReference type="Gene3D" id="3.10.450.50">
    <property type="match status" value="1"/>
</dbReference>
<dbReference type="InterPro" id="IPR024289">
    <property type="entry name" value="DUF3828"/>
</dbReference>
<reference evidence="4" key="1">
    <citation type="journal article" date="2019" name="Int. J. Syst. Evol. Microbiol.">
        <title>The Global Catalogue of Microorganisms (GCM) 10K type strain sequencing project: providing services to taxonomists for standard genome sequencing and annotation.</title>
        <authorList>
            <consortium name="The Broad Institute Genomics Platform"/>
            <consortium name="The Broad Institute Genome Sequencing Center for Infectious Disease"/>
            <person name="Wu L."/>
            <person name="Ma J."/>
        </authorList>
    </citation>
    <scope>NUCLEOTIDE SEQUENCE [LARGE SCALE GENOMIC DNA]</scope>
    <source>
        <strain evidence="4">CGMCC 4.5798</strain>
    </source>
</reference>
<dbReference type="RefSeq" id="WP_379771762.1">
    <property type="nucleotide sequence ID" value="NZ_JBHSMZ010000009.1"/>
</dbReference>
<protein>
    <submittedName>
        <fullName evidence="3">DUF3828 domain-containing protein</fullName>
    </submittedName>
</protein>
<evidence type="ECO:0000256" key="1">
    <source>
        <dbReference type="SAM" id="SignalP"/>
    </source>
</evidence>
<feature type="chain" id="PRO_5045889130" evidence="1">
    <location>
        <begin position="33"/>
        <end position="178"/>
    </location>
</feature>
<sequence length="178" mass="19512">MLILKGKFPIFNLLPLPLLLALLLALAAPARALETKAGARAPDAVATEFYAWYLETLSADQDPLSDRYDTFIRYVAKELAARLVERLQGGKLPQRDYFTQSASYRPAWQRSVRAAVMRQRAGAADVLVTLGDGIESRFDDAGPRQVLVLSMVLENGAWKIRQVAAVDAAGSSPEQPVI</sequence>
<keyword evidence="4" id="KW-1185">Reference proteome</keyword>
<accession>A0ABW0RY08</accession>
<proteinExistence type="predicted"/>
<feature type="domain" description="DUF3828" evidence="2">
    <location>
        <begin position="42"/>
        <end position="166"/>
    </location>
</feature>
<name>A0ABW0RY08_9BURK</name>
<keyword evidence="1" id="KW-0732">Signal</keyword>
<evidence type="ECO:0000313" key="3">
    <source>
        <dbReference type="EMBL" id="MFC5549659.1"/>
    </source>
</evidence>
<dbReference type="Proteomes" id="UP001596086">
    <property type="component" value="Unassembled WGS sequence"/>
</dbReference>